<name>A0A151AG17_9EURY</name>
<accession>A0A151AG17</accession>
<dbReference type="SUPFAM" id="SSF57783">
    <property type="entry name" value="Zinc beta-ribbon"/>
    <property type="match status" value="1"/>
</dbReference>
<protein>
    <submittedName>
        <fullName evidence="1">Uncharacterized protein</fullName>
    </submittedName>
</protein>
<organism evidence="1 2">
    <name type="scientific">Halalkalicoccus paucihalophilus</name>
    <dbReference type="NCBI Taxonomy" id="1008153"/>
    <lineage>
        <taxon>Archaea</taxon>
        <taxon>Methanobacteriati</taxon>
        <taxon>Methanobacteriota</taxon>
        <taxon>Stenosarchaea group</taxon>
        <taxon>Halobacteria</taxon>
        <taxon>Halobacteriales</taxon>
        <taxon>Halococcaceae</taxon>
        <taxon>Halalkalicoccus</taxon>
    </lineage>
</organism>
<sequence>MVSETLHVTCPHCGSVTAAATEPTVTSADRLKGIVENCTGCENPFDLYYY</sequence>
<gene>
    <name evidence="1" type="ORF">HAPAU_16340</name>
</gene>
<keyword evidence="2" id="KW-1185">Reference proteome</keyword>
<dbReference type="AlphaFoldDB" id="A0A151AG17"/>
<dbReference type="EMBL" id="LTAZ01000004">
    <property type="protein sequence ID" value="KYH26535.1"/>
    <property type="molecule type" value="Genomic_DNA"/>
</dbReference>
<evidence type="ECO:0000313" key="2">
    <source>
        <dbReference type="Proteomes" id="UP000075321"/>
    </source>
</evidence>
<dbReference type="OrthoDB" id="256291at2157"/>
<dbReference type="Proteomes" id="UP000075321">
    <property type="component" value="Unassembled WGS sequence"/>
</dbReference>
<evidence type="ECO:0000313" key="1">
    <source>
        <dbReference type="EMBL" id="KYH26535.1"/>
    </source>
</evidence>
<proteinExistence type="predicted"/>
<dbReference type="PATRIC" id="fig|1008153.3.peg.1657"/>
<comment type="caution">
    <text evidence="1">The sequence shown here is derived from an EMBL/GenBank/DDBJ whole genome shotgun (WGS) entry which is preliminary data.</text>
</comment>
<reference evidence="1 2" key="1">
    <citation type="submission" date="2016-02" db="EMBL/GenBank/DDBJ databases">
        <title>Genome sequence of Halalkalicoccus paucihalophilus DSM 24557.</title>
        <authorList>
            <person name="Poehlein A."/>
            <person name="Daniel R."/>
        </authorList>
    </citation>
    <scope>NUCLEOTIDE SEQUENCE [LARGE SCALE GENOMIC DNA]</scope>
    <source>
        <strain evidence="1 2">DSM 24557</strain>
    </source>
</reference>
<dbReference type="RefSeq" id="WP_157078434.1">
    <property type="nucleotide sequence ID" value="NZ_LTAZ01000004.1"/>
</dbReference>